<keyword evidence="19" id="KW-1185">Reference proteome</keyword>
<evidence type="ECO:0000256" key="13">
    <source>
        <dbReference type="ARBA" id="ARBA00023136"/>
    </source>
</evidence>
<evidence type="ECO:0000256" key="6">
    <source>
        <dbReference type="ARBA" id="ARBA00022692"/>
    </source>
</evidence>
<dbReference type="GO" id="GO:0012505">
    <property type="term" value="C:endomembrane system"/>
    <property type="evidence" value="ECO:0007669"/>
    <property type="project" value="UniProtKB-SubCell"/>
</dbReference>
<keyword evidence="11" id="KW-0862">Zinc</keyword>
<dbReference type="AlphaFoldDB" id="A0A0D7A2J0"/>
<evidence type="ECO:0000256" key="1">
    <source>
        <dbReference type="ARBA" id="ARBA00000900"/>
    </source>
</evidence>
<name>A0A0D7A2J0_9AGAR</name>
<feature type="transmembrane region" description="Helical" evidence="16">
    <location>
        <begin position="590"/>
        <end position="608"/>
    </location>
</feature>
<feature type="transmembrane region" description="Helical" evidence="16">
    <location>
        <begin position="413"/>
        <end position="438"/>
    </location>
</feature>
<dbReference type="PROSITE" id="PS50089">
    <property type="entry name" value="ZF_RING_2"/>
    <property type="match status" value="1"/>
</dbReference>
<feature type="transmembrane region" description="Helical" evidence="16">
    <location>
        <begin position="561"/>
        <end position="578"/>
    </location>
</feature>
<dbReference type="PANTHER" id="PTHR22763">
    <property type="entry name" value="RING ZINC FINGER PROTEIN"/>
    <property type="match status" value="1"/>
</dbReference>
<organism evidence="18 19">
    <name type="scientific">Fistulina hepatica ATCC 64428</name>
    <dbReference type="NCBI Taxonomy" id="1128425"/>
    <lineage>
        <taxon>Eukaryota</taxon>
        <taxon>Fungi</taxon>
        <taxon>Dikarya</taxon>
        <taxon>Basidiomycota</taxon>
        <taxon>Agaricomycotina</taxon>
        <taxon>Agaricomycetes</taxon>
        <taxon>Agaricomycetidae</taxon>
        <taxon>Agaricales</taxon>
        <taxon>Fistulinaceae</taxon>
        <taxon>Fistulina</taxon>
    </lineage>
</organism>
<keyword evidence="6 16" id="KW-0812">Transmembrane</keyword>
<feature type="region of interest" description="Disordered" evidence="15">
    <location>
        <begin position="448"/>
        <end position="476"/>
    </location>
</feature>
<dbReference type="InterPro" id="IPR021319">
    <property type="entry name" value="DUF2921"/>
</dbReference>
<dbReference type="InterPro" id="IPR013083">
    <property type="entry name" value="Znf_RING/FYVE/PHD"/>
</dbReference>
<dbReference type="GO" id="GO:0008270">
    <property type="term" value="F:zinc ion binding"/>
    <property type="evidence" value="ECO:0007669"/>
    <property type="project" value="UniProtKB-KW"/>
</dbReference>
<protein>
    <recommendedName>
        <fullName evidence="4">RING-type E3 ubiquitin transferase</fullName>
        <ecNumber evidence="4">2.3.2.27</ecNumber>
    </recommendedName>
</protein>
<keyword evidence="13 16" id="KW-0472">Membrane</keyword>
<evidence type="ECO:0000256" key="16">
    <source>
        <dbReference type="SAM" id="Phobius"/>
    </source>
</evidence>
<keyword evidence="9 14" id="KW-0863">Zinc-finger</keyword>
<gene>
    <name evidence="18" type="ORF">FISHEDRAFT_77045</name>
</gene>
<evidence type="ECO:0000256" key="15">
    <source>
        <dbReference type="SAM" id="MobiDB-lite"/>
    </source>
</evidence>
<dbReference type="GO" id="GO:0061630">
    <property type="term" value="F:ubiquitin protein ligase activity"/>
    <property type="evidence" value="ECO:0007669"/>
    <property type="project" value="UniProtKB-EC"/>
</dbReference>
<sequence length="726" mass="80941">MDADEDTNTRSSQRPRASIPSFLFLSVILFLLTNHNGEEFLARHHYQLALANLGYQLGNYTAWMEQNATATNFTVSDRSTALDDPLKSLGFERGTLDPSHAAYFSNITGYMHGGVEVYNLTSSAHPQDAPERKDITDIFMKDVNLTQVHSAASAWNWSATSKMTLRLVERAPQEVNVSDKLCIIHGRIEVEDGTSDHDMKFDFMGVHFINNGSIYGLAGDAIDIRRFPSLVPVLAKNETAALIVPELTSRIEKLNKLIDAGVIDQDFDVDKQQTTLCAFDVFIQLEPVPVPEDVMHEYEVELLNPTGVITIKRPLLSSRALMVSRTCGVMVNMKSGDGLRYPSFFRKVTTYAGAATALYLALVILFTRQAAHSRTPSGISRLSRWSFIAQFSIDVLSFVGHTTFAILGQGRPALAMIACAFLAMVLFVHEAQLAMLIYQVQIPENETPARPLPATTTTSAPATTTNAPASQPAVNPTATTMTTVPPEPTDSFWSFFMHHLRHDPQARVWIIMFFFFTFMLRIILSPTFSIFFICVGYSLFWLPEIVRAVRCGRSSSVTAEYVIGTTVCRLCFVLYFMGCPKNILDISPHPSVYVLFGFVWLQVCVLLLQDCLGPTFFLPKRFAAVKGYDYHPVLPLPDDEAPEQTLGDCSICMEAIEIDVPQRVPLFDKEGKLRAPSALGTALTVAQARKNYSLAPCHHLFHTECLERWLAIKNICPQCRRPLPPM</sequence>
<evidence type="ECO:0000256" key="14">
    <source>
        <dbReference type="PROSITE-ProRule" id="PRU00175"/>
    </source>
</evidence>
<dbReference type="PANTHER" id="PTHR22763:SF162">
    <property type="entry name" value="TRANSMEMBRANE E3 UBIQUITIN-PROTEIN LIGASE 1"/>
    <property type="match status" value="1"/>
</dbReference>
<keyword evidence="5" id="KW-0808">Transferase</keyword>
<dbReference type="InterPro" id="IPR050731">
    <property type="entry name" value="HRD1_E3_ubiq-ligases"/>
</dbReference>
<evidence type="ECO:0000256" key="11">
    <source>
        <dbReference type="ARBA" id="ARBA00022833"/>
    </source>
</evidence>
<evidence type="ECO:0000313" key="19">
    <source>
        <dbReference type="Proteomes" id="UP000054144"/>
    </source>
</evidence>
<dbReference type="Proteomes" id="UP000054144">
    <property type="component" value="Unassembled WGS sequence"/>
</dbReference>
<comment type="pathway">
    <text evidence="3">Protein modification; protein ubiquitination.</text>
</comment>
<evidence type="ECO:0000256" key="3">
    <source>
        <dbReference type="ARBA" id="ARBA00004906"/>
    </source>
</evidence>
<dbReference type="OrthoDB" id="9984778at2759"/>
<feature type="compositionally biased region" description="Low complexity" evidence="15">
    <location>
        <begin position="448"/>
        <end position="473"/>
    </location>
</feature>
<dbReference type="EMBL" id="KN882063">
    <property type="protein sequence ID" value="KIY45018.1"/>
    <property type="molecule type" value="Genomic_DNA"/>
</dbReference>
<evidence type="ECO:0000256" key="10">
    <source>
        <dbReference type="ARBA" id="ARBA00022786"/>
    </source>
</evidence>
<keyword evidence="12 16" id="KW-1133">Transmembrane helix</keyword>
<dbReference type="SMART" id="SM00184">
    <property type="entry name" value="RING"/>
    <property type="match status" value="1"/>
</dbReference>
<dbReference type="Pfam" id="PF11145">
    <property type="entry name" value="DUF2921"/>
    <property type="match status" value="1"/>
</dbReference>
<evidence type="ECO:0000256" key="7">
    <source>
        <dbReference type="ARBA" id="ARBA00022723"/>
    </source>
</evidence>
<evidence type="ECO:0000256" key="2">
    <source>
        <dbReference type="ARBA" id="ARBA00004127"/>
    </source>
</evidence>
<dbReference type="InterPro" id="IPR001841">
    <property type="entry name" value="Znf_RING"/>
</dbReference>
<keyword evidence="10" id="KW-0833">Ubl conjugation pathway</keyword>
<comment type="subcellular location">
    <subcellularLocation>
        <location evidence="2">Endomembrane system</location>
        <topology evidence="2">Multi-pass membrane protein</topology>
    </subcellularLocation>
</comment>
<evidence type="ECO:0000256" key="9">
    <source>
        <dbReference type="ARBA" id="ARBA00022771"/>
    </source>
</evidence>
<keyword evidence="7" id="KW-0479">Metal-binding</keyword>
<evidence type="ECO:0000256" key="12">
    <source>
        <dbReference type="ARBA" id="ARBA00022989"/>
    </source>
</evidence>
<dbReference type="Pfam" id="PF13639">
    <property type="entry name" value="zf-RING_2"/>
    <property type="match status" value="1"/>
</dbReference>
<comment type="catalytic activity">
    <reaction evidence="1">
        <text>S-ubiquitinyl-[E2 ubiquitin-conjugating enzyme]-L-cysteine + [acceptor protein]-L-lysine = [E2 ubiquitin-conjugating enzyme]-L-cysteine + N(6)-ubiquitinyl-[acceptor protein]-L-lysine.</text>
        <dbReference type="EC" id="2.3.2.27"/>
    </reaction>
</comment>
<evidence type="ECO:0000256" key="4">
    <source>
        <dbReference type="ARBA" id="ARBA00012483"/>
    </source>
</evidence>
<feature type="transmembrane region" description="Helical" evidence="16">
    <location>
        <begin position="530"/>
        <end position="549"/>
    </location>
</feature>
<evidence type="ECO:0000259" key="17">
    <source>
        <dbReference type="PROSITE" id="PS50089"/>
    </source>
</evidence>
<dbReference type="EC" id="2.3.2.27" evidence="4"/>
<dbReference type="SUPFAM" id="SSF57850">
    <property type="entry name" value="RING/U-box"/>
    <property type="match status" value="1"/>
</dbReference>
<evidence type="ECO:0000313" key="18">
    <source>
        <dbReference type="EMBL" id="KIY45018.1"/>
    </source>
</evidence>
<evidence type="ECO:0000256" key="5">
    <source>
        <dbReference type="ARBA" id="ARBA00022679"/>
    </source>
</evidence>
<keyword evidence="8" id="KW-0732">Signal</keyword>
<feature type="domain" description="RING-type" evidence="17">
    <location>
        <begin position="649"/>
        <end position="720"/>
    </location>
</feature>
<evidence type="ECO:0000256" key="8">
    <source>
        <dbReference type="ARBA" id="ARBA00022729"/>
    </source>
</evidence>
<proteinExistence type="predicted"/>
<dbReference type="Gene3D" id="3.30.40.10">
    <property type="entry name" value="Zinc/RING finger domain, C3HC4 (zinc finger)"/>
    <property type="match status" value="1"/>
</dbReference>
<dbReference type="GO" id="GO:0043161">
    <property type="term" value="P:proteasome-mediated ubiquitin-dependent protein catabolic process"/>
    <property type="evidence" value="ECO:0007669"/>
    <property type="project" value="TreeGrafter"/>
</dbReference>
<feature type="transmembrane region" description="Helical" evidence="16">
    <location>
        <begin position="348"/>
        <end position="366"/>
    </location>
</feature>
<feature type="transmembrane region" description="Helical" evidence="16">
    <location>
        <begin position="387"/>
        <end position="407"/>
    </location>
</feature>
<accession>A0A0D7A2J0</accession>
<reference evidence="18 19" key="1">
    <citation type="journal article" date="2015" name="Fungal Genet. Biol.">
        <title>Evolution of novel wood decay mechanisms in Agaricales revealed by the genome sequences of Fistulina hepatica and Cylindrobasidium torrendii.</title>
        <authorList>
            <person name="Floudas D."/>
            <person name="Held B.W."/>
            <person name="Riley R."/>
            <person name="Nagy L.G."/>
            <person name="Koehler G."/>
            <person name="Ransdell A.S."/>
            <person name="Younus H."/>
            <person name="Chow J."/>
            <person name="Chiniquy J."/>
            <person name="Lipzen A."/>
            <person name="Tritt A."/>
            <person name="Sun H."/>
            <person name="Haridas S."/>
            <person name="LaButti K."/>
            <person name="Ohm R.A."/>
            <person name="Kues U."/>
            <person name="Blanchette R.A."/>
            <person name="Grigoriev I.V."/>
            <person name="Minto R.E."/>
            <person name="Hibbett D.S."/>
        </authorList>
    </citation>
    <scope>NUCLEOTIDE SEQUENCE [LARGE SCALE GENOMIC DNA]</scope>
    <source>
        <strain evidence="18 19">ATCC 64428</strain>
    </source>
</reference>